<sequence>MAGESGDDAKEPNAKASDRGTEGETRPLDLSGGQARQAFAIHESSRQYLKDAELKRAVVFSQFEDADGNSSSTMRLDRPTAQELDQIFEDYMKTLSGEDRKFVEQTGLSTNLKKDIEDFFGYDNQFRYVTFLLAGDGSASLPSVLILESDKLYDGDQASQGKLEVPMSELRLKEFADLKVGSPELERYGRLFSVK</sequence>
<evidence type="ECO:0000313" key="3">
    <source>
        <dbReference type="Proteomes" id="UP001371305"/>
    </source>
</evidence>
<feature type="region of interest" description="Disordered" evidence="1">
    <location>
        <begin position="1"/>
        <end position="36"/>
    </location>
</feature>
<protein>
    <submittedName>
        <fullName evidence="2">Uncharacterized protein</fullName>
    </submittedName>
</protein>
<keyword evidence="3" id="KW-1185">Reference proteome</keyword>
<dbReference type="EMBL" id="JBBUKT010000001">
    <property type="protein sequence ID" value="MEK7949106.1"/>
    <property type="molecule type" value="Genomic_DNA"/>
</dbReference>
<comment type="caution">
    <text evidence="2">The sequence shown here is derived from an EMBL/GenBank/DDBJ whole genome shotgun (WGS) entry which is preliminary data.</text>
</comment>
<accession>A0ABU9AN27</accession>
<reference evidence="2 3" key="1">
    <citation type="submission" date="2024-04" db="EMBL/GenBank/DDBJ databases">
        <title>Luteolibacter sp. isolated from soil.</title>
        <authorList>
            <person name="An J."/>
        </authorList>
    </citation>
    <scope>NUCLEOTIDE SEQUENCE [LARGE SCALE GENOMIC DNA]</scope>
    <source>
        <strain evidence="2 3">Y139</strain>
    </source>
</reference>
<name>A0ABU9AN27_9BACT</name>
<evidence type="ECO:0000256" key="1">
    <source>
        <dbReference type="SAM" id="MobiDB-lite"/>
    </source>
</evidence>
<gene>
    <name evidence="2" type="ORF">WKV53_01290</name>
</gene>
<feature type="compositionally biased region" description="Basic and acidic residues" evidence="1">
    <location>
        <begin position="7"/>
        <end position="27"/>
    </location>
</feature>
<organism evidence="2 3">
    <name type="scientific">Luteolibacter soli</name>
    <dbReference type="NCBI Taxonomy" id="3135280"/>
    <lineage>
        <taxon>Bacteria</taxon>
        <taxon>Pseudomonadati</taxon>
        <taxon>Verrucomicrobiota</taxon>
        <taxon>Verrucomicrobiia</taxon>
        <taxon>Verrucomicrobiales</taxon>
        <taxon>Verrucomicrobiaceae</taxon>
        <taxon>Luteolibacter</taxon>
    </lineage>
</organism>
<dbReference type="Proteomes" id="UP001371305">
    <property type="component" value="Unassembled WGS sequence"/>
</dbReference>
<dbReference type="RefSeq" id="WP_341402527.1">
    <property type="nucleotide sequence ID" value="NZ_JBBUKT010000001.1"/>
</dbReference>
<proteinExistence type="predicted"/>
<evidence type="ECO:0000313" key="2">
    <source>
        <dbReference type="EMBL" id="MEK7949106.1"/>
    </source>
</evidence>